<dbReference type="InterPro" id="IPR049900">
    <property type="entry name" value="PKS_mFAS_DH"/>
</dbReference>
<keyword evidence="1" id="KW-0596">Phosphopantetheine</keyword>
<dbReference type="InterPro" id="IPR001031">
    <property type="entry name" value="Thioesterase"/>
</dbReference>
<feature type="region of interest" description="C-terminal hotdog fold" evidence="7">
    <location>
        <begin position="1473"/>
        <end position="1608"/>
    </location>
</feature>
<dbReference type="KEGG" id="atq:GH723_13210"/>
<evidence type="ECO:0000313" key="12">
    <source>
        <dbReference type="Proteomes" id="UP000334019"/>
    </source>
</evidence>
<dbReference type="GO" id="GO:0071770">
    <property type="term" value="P:DIM/DIP cell wall layer assembly"/>
    <property type="evidence" value="ECO:0007669"/>
    <property type="project" value="TreeGrafter"/>
</dbReference>
<dbReference type="GO" id="GO:0004315">
    <property type="term" value="F:3-oxoacyl-[acyl-carrier-protein] synthase activity"/>
    <property type="evidence" value="ECO:0007669"/>
    <property type="project" value="InterPro"/>
</dbReference>
<dbReference type="PROSITE" id="PS00012">
    <property type="entry name" value="PHOSPHOPANTETHEINE"/>
    <property type="match status" value="1"/>
</dbReference>
<dbReference type="Proteomes" id="UP000334019">
    <property type="component" value="Chromosome"/>
</dbReference>
<evidence type="ECO:0000256" key="6">
    <source>
        <dbReference type="ARBA" id="ARBA00023268"/>
    </source>
</evidence>
<dbReference type="InterPro" id="IPR036736">
    <property type="entry name" value="ACP-like_sf"/>
</dbReference>
<evidence type="ECO:0000256" key="3">
    <source>
        <dbReference type="ARBA" id="ARBA00022679"/>
    </source>
</evidence>
<dbReference type="GO" id="GO:0006633">
    <property type="term" value="P:fatty acid biosynthetic process"/>
    <property type="evidence" value="ECO:0007669"/>
    <property type="project" value="InterPro"/>
</dbReference>
<dbReference type="SUPFAM" id="SSF47336">
    <property type="entry name" value="ACP-like"/>
    <property type="match status" value="1"/>
</dbReference>
<dbReference type="SMART" id="SM00825">
    <property type="entry name" value="PKS_KS"/>
    <property type="match status" value="1"/>
</dbReference>
<evidence type="ECO:0000256" key="2">
    <source>
        <dbReference type="ARBA" id="ARBA00022553"/>
    </source>
</evidence>
<sequence>MSTTDPSGVEPREISENDVAVVGISGRFPGAPDVDVLWERVRRGEDCLRDLSREELLAAGIPRATVDDPSYVRRTGALDGVDLFDAGFFGIGPRDAAVMDPQHRHFLECAWEALESAAVDPSRFDGAIGVFAGSGMNTYLVHCLLANPQLVDELGWFLLRHTGNDKDFLSTLVSYKLDLRGPSINVQTACSTSLVAVHLAVQSLLGMECDLALAGGVTIEVPHGVGYRYHEGEILSPTGRCRAFDAASDGTVLTSGAAVVALRRLTDAWEDGDPILAVIKGSAVNNDGARKVSYLAPSVDGHADVVTEALAVAGLAPTDVQLVDAHGTGTALGDPIEVAALSAAFDGGGRRGWCRLTSTKPNVGHLDTAAGAASLIKVVQALRHRTLPPMANHTAPSPLVDLDGSPFTLSGEASPWEVDGVRRAGVSSLGVGGTNAHVVVEEAPERRATARRARPEVLLLSARDDAALAASAARLADHLEGHPEADLGAVAHTLRAGRCAFPVRRAVGVADAADAVTRLRRVASGTVAQEGSPPRTVFLFPGGGSQHPGMGAGLDERFATFHRVREEVLAEVARHTDVDVRAGLAPDADPAHLDDPAVALPLVFATSLAMARQWMDLGVEPDAMLGHSLGEYVAAHLAGVLTLPDAVRLVVARSRLMSQVGGDRAAMLVVPLGEDDVADLLGPQVSLAVVNGPAECVLAGERDAVDAVAELLRGRDVETSRIPLAAAAHSVLLDPVLDEFREVARTVTFSEPTRPYVSNLTGSWVAPGEVTDPEHWVRHLRGTVRFADGLATVLGDGPTSTVELGPGHTLSATARRADHPPVLAVASMRHPRQAGDDTAAALEALGQRWALGLPVDLDALVATTPRVVLPTYPFQRQRHWIDPPDPSATPLVPAIGARTAAGPEVAEGPARIEDPTDMLWLEAWEPDPAAVEAVVRRWRVLAPTDELADLLVADLNAVAAEVRTHRDVDDLLRAPLADGDGVLLVGADRRDEADAAPFWLDAAVRLADHLGTAATSDHRLVLVGRGGLAVDGPAPAPWDALALGVARVAPREYPQVDTALVDVVVGDDPSAAVRAILDELRTPHVGRRVVAVRDGRPLTPRLASTTATGQVDGRLRDGGTYLVTGGLGGIGHTLARHLATAHGAILVLTTSRALPAGDARAEWLRTHGPSEPTSRRLRRIADLEATGARVEVVHADLADPAQVAAALDDAVARVGPLDGVVHAAGVLRDRLLATSTPDDATAVVAPKAGAAVHLVDELRRREVPLLLLVSSTSTVLAPAGQTAYVAANAVLDALAGTHGPLSVVTFASGMWAGTGMADEFARRAQLGLADGSPVEHPVFEELVAGRDGAIDVVGHLDPASQWILGEHRVEGHPVLPGTGHLELMVGAARISGASSTTVQLRTVALHEPLSVPDGDQVIVRVRVAAPGEGRREVRLESAPDGASWRLHSTAELVVDGAEVDTRRVEDPLAGVPRSVVDPLEGQRDHLGLGLHWSPPTEVARGADVLSGRVVAAVSEDRSPWVADPALLDAATGLAVQLVRQPGDDALFVPIGYRSVEWRGPVPREVEVVVRRTAGEPSACDVDVLGAGREPLVRIHGLELWRLEGERTLAASAVPDDVDARGGALAGLASSTGITPDEGVRLVELVLADGRPRLLASSVDLPALVAAADAPVATAVSPDVAGGADGGPTIERLAAMWAELLGVAPGPHDDFFDLGGHSLLAIRLVARLGRAFGVDMALTDVLAAPTLSEMAAFVDAHSKVPSTARSPIVPIAEGGAGTPLVIVHGAGGSVVFLWSLARALADERPVLGIQAVGVDGQEEPDPSIDAMADRYAAALQATLPGPYLLGGYSGGGLVALEVANRLRDLGAEVPRVVLFDSVPPGCASPRRRERVRNVLRHLAAGRVRGVAPYLTTLIRHGFRMPPVLDPDLDGSHVNLFDHFSAVAEQHRLGSYPVDVTLLKADQVWPIQPHDYYWTGHITGDLDVVSVPGDHFSMFSPGRVPQLAAEVRRALRGL</sequence>
<dbReference type="SMART" id="SM00822">
    <property type="entry name" value="PKS_KR"/>
    <property type="match status" value="1"/>
</dbReference>
<dbReference type="InterPro" id="IPR016035">
    <property type="entry name" value="Acyl_Trfase/lysoPLipase"/>
</dbReference>
<dbReference type="InterPro" id="IPR006162">
    <property type="entry name" value="Ppantetheine_attach_site"/>
</dbReference>
<evidence type="ECO:0000313" key="11">
    <source>
        <dbReference type="EMBL" id="QGG95979.1"/>
    </source>
</evidence>
<feature type="domain" description="PKS/mFAS DH" evidence="10">
    <location>
        <begin position="1336"/>
        <end position="1608"/>
    </location>
</feature>
<dbReference type="Pfam" id="PF22621">
    <property type="entry name" value="CurL-like_PKS_C"/>
    <property type="match status" value="1"/>
</dbReference>
<keyword evidence="4" id="KW-0276">Fatty acid metabolism</keyword>
<dbReference type="SUPFAM" id="SSF52151">
    <property type="entry name" value="FabD/lysophospholipase-like"/>
    <property type="match status" value="1"/>
</dbReference>
<dbReference type="PROSITE" id="PS52004">
    <property type="entry name" value="KS3_2"/>
    <property type="match status" value="1"/>
</dbReference>
<dbReference type="Pfam" id="PF02801">
    <property type="entry name" value="Ketoacyl-synt_C"/>
    <property type="match status" value="1"/>
</dbReference>
<dbReference type="InterPro" id="IPR020841">
    <property type="entry name" value="PKS_Beta-ketoAc_synthase_dom"/>
</dbReference>
<accession>A0A5Q2RGN0</accession>
<dbReference type="SUPFAM" id="SSF51735">
    <property type="entry name" value="NAD(P)-binding Rossmann-fold domains"/>
    <property type="match status" value="2"/>
</dbReference>
<dbReference type="Pfam" id="PF08659">
    <property type="entry name" value="KR"/>
    <property type="match status" value="1"/>
</dbReference>
<protein>
    <submittedName>
        <fullName evidence="11">SDR family NAD(P)-dependent oxidoreductase</fullName>
    </submittedName>
</protein>
<dbReference type="Gene3D" id="3.40.50.1820">
    <property type="entry name" value="alpha/beta hydrolase"/>
    <property type="match status" value="1"/>
</dbReference>
<feature type="region of interest" description="N-terminal hotdog fold" evidence="7">
    <location>
        <begin position="1336"/>
        <end position="1459"/>
    </location>
</feature>
<keyword evidence="5" id="KW-0443">Lipid metabolism</keyword>
<dbReference type="InterPro" id="IPR049552">
    <property type="entry name" value="PKS_DH_N"/>
</dbReference>
<evidence type="ECO:0000256" key="1">
    <source>
        <dbReference type="ARBA" id="ARBA00022450"/>
    </source>
</evidence>
<dbReference type="GO" id="GO:0031177">
    <property type="term" value="F:phosphopantetheine binding"/>
    <property type="evidence" value="ECO:0007669"/>
    <property type="project" value="InterPro"/>
</dbReference>
<dbReference type="Gene3D" id="3.10.129.110">
    <property type="entry name" value="Polyketide synthase dehydratase"/>
    <property type="match status" value="1"/>
</dbReference>
<dbReference type="InterPro" id="IPR016036">
    <property type="entry name" value="Malonyl_transacylase_ACP-bd"/>
</dbReference>
<reference evidence="11 12" key="1">
    <citation type="submission" date="2019-11" db="EMBL/GenBank/DDBJ databases">
        <authorList>
            <person name="He Y."/>
        </authorList>
    </citation>
    <scope>NUCLEOTIDE SEQUENCE [LARGE SCALE GENOMIC DNA]</scope>
    <source>
        <strain evidence="11 12">SCSIO 58843</strain>
    </source>
</reference>
<evidence type="ECO:0000256" key="7">
    <source>
        <dbReference type="PROSITE-ProRule" id="PRU01363"/>
    </source>
</evidence>
<dbReference type="InterPro" id="IPR049551">
    <property type="entry name" value="PKS_DH_C"/>
</dbReference>
<dbReference type="GO" id="GO:0005886">
    <property type="term" value="C:plasma membrane"/>
    <property type="evidence" value="ECO:0007669"/>
    <property type="project" value="TreeGrafter"/>
</dbReference>
<dbReference type="InterPro" id="IPR014043">
    <property type="entry name" value="Acyl_transferase_dom"/>
</dbReference>
<dbReference type="InterPro" id="IPR018201">
    <property type="entry name" value="Ketoacyl_synth_AS"/>
</dbReference>
<dbReference type="RefSeq" id="WP_153760085.1">
    <property type="nucleotide sequence ID" value="NZ_CP045851.1"/>
</dbReference>
<dbReference type="SMART" id="SM00823">
    <property type="entry name" value="PKS_PP"/>
    <property type="match status" value="1"/>
</dbReference>
<feature type="active site" description="Proton acceptor; for dehydratase activity" evidence="7">
    <location>
        <position position="1367"/>
    </location>
</feature>
<feature type="domain" description="Ketosynthase family 3 (KS3)" evidence="9">
    <location>
        <begin position="16"/>
        <end position="442"/>
    </location>
</feature>
<keyword evidence="12" id="KW-1185">Reference proteome</keyword>
<keyword evidence="3" id="KW-0808">Transferase</keyword>
<gene>
    <name evidence="11" type="ORF">GH723_13210</name>
</gene>
<name>A0A5Q2RGN0_9ACTN</name>
<dbReference type="Pfam" id="PF00550">
    <property type="entry name" value="PP-binding"/>
    <property type="match status" value="1"/>
</dbReference>
<dbReference type="FunFam" id="3.40.47.10:FF:000042">
    <property type="entry name" value="Polyketide synthase Pks13"/>
    <property type="match status" value="1"/>
</dbReference>
<dbReference type="PROSITE" id="PS00606">
    <property type="entry name" value="KS3_1"/>
    <property type="match status" value="1"/>
</dbReference>
<dbReference type="Gene3D" id="1.10.1200.10">
    <property type="entry name" value="ACP-like"/>
    <property type="match status" value="1"/>
</dbReference>
<dbReference type="InterPro" id="IPR009081">
    <property type="entry name" value="PP-bd_ACP"/>
</dbReference>
<dbReference type="Pfam" id="PF14765">
    <property type="entry name" value="PS-DH"/>
    <property type="match status" value="1"/>
</dbReference>
<dbReference type="PANTHER" id="PTHR43775:SF37">
    <property type="entry name" value="SI:DKEY-61P9.11"/>
    <property type="match status" value="1"/>
</dbReference>
<dbReference type="InterPro" id="IPR020802">
    <property type="entry name" value="TesA-like"/>
</dbReference>
<evidence type="ECO:0000256" key="5">
    <source>
        <dbReference type="ARBA" id="ARBA00023098"/>
    </source>
</evidence>
<evidence type="ECO:0000259" key="10">
    <source>
        <dbReference type="PROSITE" id="PS52019"/>
    </source>
</evidence>
<dbReference type="InterPro" id="IPR014031">
    <property type="entry name" value="Ketoacyl_synth_C"/>
</dbReference>
<dbReference type="Gene3D" id="3.40.366.10">
    <property type="entry name" value="Malonyl-Coenzyme A Acyl Carrier Protein, domain 2"/>
    <property type="match status" value="1"/>
</dbReference>
<dbReference type="SMART" id="SM00827">
    <property type="entry name" value="PKS_AT"/>
    <property type="match status" value="1"/>
</dbReference>
<dbReference type="InterPro" id="IPR020807">
    <property type="entry name" value="PKS_DH"/>
</dbReference>
<dbReference type="InterPro" id="IPR001227">
    <property type="entry name" value="Ac_transferase_dom_sf"/>
</dbReference>
<evidence type="ECO:0000259" key="8">
    <source>
        <dbReference type="PROSITE" id="PS50075"/>
    </source>
</evidence>
<dbReference type="InterPro" id="IPR042104">
    <property type="entry name" value="PKS_dehydratase_sf"/>
</dbReference>
<dbReference type="Pfam" id="PF00975">
    <property type="entry name" value="Thioesterase"/>
    <property type="match status" value="1"/>
</dbReference>
<evidence type="ECO:0000259" key="9">
    <source>
        <dbReference type="PROSITE" id="PS52004"/>
    </source>
</evidence>
<dbReference type="CDD" id="cd00833">
    <property type="entry name" value="PKS"/>
    <property type="match status" value="1"/>
</dbReference>
<feature type="domain" description="Carrier" evidence="8">
    <location>
        <begin position="1683"/>
        <end position="1757"/>
    </location>
</feature>
<dbReference type="InterPro" id="IPR029058">
    <property type="entry name" value="AB_hydrolase_fold"/>
</dbReference>
<keyword evidence="6" id="KW-0511">Multifunctional enzyme</keyword>
<dbReference type="PANTHER" id="PTHR43775">
    <property type="entry name" value="FATTY ACID SYNTHASE"/>
    <property type="match status" value="1"/>
</dbReference>
<keyword evidence="2" id="KW-0597">Phosphoprotein</keyword>
<organism evidence="11 12">
    <name type="scientific">Actinomarinicola tropica</name>
    <dbReference type="NCBI Taxonomy" id="2789776"/>
    <lineage>
        <taxon>Bacteria</taxon>
        <taxon>Bacillati</taxon>
        <taxon>Actinomycetota</taxon>
        <taxon>Acidimicrobiia</taxon>
        <taxon>Acidimicrobiales</taxon>
        <taxon>Iamiaceae</taxon>
        <taxon>Actinomarinicola</taxon>
    </lineage>
</organism>
<dbReference type="Pfam" id="PF00698">
    <property type="entry name" value="Acyl_transf_1"/>
    <property type="match status" value="1"/>
</dbReference>
<dbReference type="InterPro" id="IPR036291">
    <property type="entry name" value="NAD(P)-bd_dom_sf"/>
</dbReference>
<dbReference type="EMBL" id="CP045851">
    <property type="protein sequence ID" value="QGG95979.1"/>
    <property type="molecule type" value="Genomic_DNA"/>
</dbReference>
<dbReference type="SMART" id="SM00826">
    <property type="entry name" value="PKS_DH"/>
    <property type="match status" value="1"/>
</dbReference>
<dbReference type="PROSITE" id="PS52019">
    <property type="entry name" value="PKS_MFAS_DH"/>
    <property type="match status" value="1"/>
</dbReference>
<dbReference type="InterPro" id="IPR013968">
    <property type="entry name" value="PKS_KR"/>
</dbReference>
<dbReference type="GO" id="GO:0005737">
    <property type="term" value="C:cytoplasm"/>
    <property type="evidence" value="ECO:0007669"/>
    <property type="project" value="TreeGrafter"/>
</dbReference>
<dbReference type="Gene3D" id="3.40.50.720">
    <property type="entry name" value="NAD(P)-binding Rossmann-like Domain"/>
    <property type="match status" value="1"/>
</dbReference>
<dbReference type="SUPFAM" id="SSF55048">
    <property type="entry name" value="Probable ACP-binding domain of malonyl-CoA ACP transacylase"/>
    <property type="match status" value="1"/>
</dbReference>
<dbReference type="Gene3D" id="3.40.47.10">
    <property type="match status" value="1"/>
</dbReference>
<evidence type="ECO:0000256" key="4">
    <source>
        <dbReference type="ARBA" id="ARBA00022832"/>
    </source>
</evidence>
<dbReference type="InterPro" id="IPR016039">
    <property type="entry name" value="Thiolase-like"/>
</dbReference>
<dbReference type="InterPro" id="IPR057326">
    <property type="entry name" value="KR_dom"/>
</dbReference>
<dbReference type="InterPro" id="IPR014030">
    <property type="entry name" value="Ketoacyl_synth_N"/>
</dbReference>
<dbReference type="InterPro" id="IPR020806">
    <property type="entry name" value="PKS_PP-bd"/>
</dbReference>
<dbReference type="SUPFAM" id="SSF53901">
    <property type="entry name" value="Thiolase-like"/>
    <property type="match status" value="1"/>
</dbReference>
<dbReference type="SUPFAM" id="SSF53474">
    <property type="entry name" value="alpha/beta-Hydrolases"/>
    <property type="match status" value="1"/>
</dbReference>
<dbReference type="Gene3D" id="3.30.70.3290">
    <property type="match status" value="1"/>
</dbReference>
<dbReference type="Pfam" id="PF21089">
    <property type="entry name" value="PKS_DH_N"/>
    <property type="match status" value="1"/>
</dbReference>
<dbReference type="GO" id="GO:0004312">
    <property type="term" value="F:fatty acid synthase activity"/>
    <property type="evidence" value="ECO:0007669"/>
    <property type="project" value="TreeGrafter"/>
</dbReference>
<proteinExistence type="predicted"/>
<dbReference type="InterPro" id="IPR050091">
    <property type="entry name" value="PKS_NRPS_Biosynth_Enz"/>
</dbReference>
<dbReference type="Pfam" id="PF00109">
    <property type="entry name" value="ketoacyl-synt"/>
    <property type="match status" value="1"/>
</dbReference>
<dbReference type="PROSITE" id="PS50075">
    <property type="entry name" value="CARRIER"/>
    <property type="match status" value="1"/>
</dbReference>
<dbReference type="SMART" id="SM00824">
    <property type="entry name" value="PKS_TE"/>
    <property type="match status" value="1"/>
</dbReference>
<feature type="active site" description="Proton donor; for dehydratase activity" evidence="7">
    <location>
        <position position="1528"/>
    </location>
</feature>